<dbReference type="InterPro" id="IPR013595">
    <property type="entry name" value="Pept_S33_TAP-like_C"/>
</dbReference>
<dbReference type="InterPro" id="IPR029058">
    <property type="entry name" value="AB_hydrolase_fold"/>
</dbReference>
<feature type="chain" id="PRO_5045263910" evidence="4">
    <location>
        <begin position="23"/>
        <end position="513"/>
    </location>
</feature>
<feature type="domain" description="Peptidase S33 tripeptidyl aminopeptidase-like C-terminal" evidence="5">
    <location>
        <begin position="411"/>
        <end position="513"/>
    </location>
</feature>
<comment type="similarity">
    <text evidence="1">Belongs to the peptidase S33 family.</text>
</comment>
<dbReference type="Pfam" id="PF08386">
    <property type="entry name" value="Abhydrolase_4"/>
    <property type="match status" value="1"/>
</dbReference>
<dbReference type="EMBL" id="JAAOZD010000003">
    <property type="protein sequence ID" value="NIJ01219.1"/>
    <property type="molecule type" value="Genomic_DNA"/>
</dbReference>
<dbReference type="Gene3D" id="3.40.50.1820">
    <property type="entry name" value="alpha/beta hydrolase"/>
    <property type="match status" value="1"/>
</dbReference>
<evidence type="ECO:0000256" key="4">
    <source>
        <dbReference type="SAM" id="SignalP"/>
    </source>
</evidence>
<evidence type="ECO:0000256" key="1">
    <source>
        <dbReference type="ARBA" id="ARBA00010088"/>
    </source>
</evidence>
<feature type="signal peptide" evidence="4">
    <location>
        <begin position="1"/>
        <end position="22"/>
    </location>
</feature>
<dbReference type="SUPFAM" id="SSF53474">
    <property type="entry name" value="alpha/beta-Hydrolases"/>
    <property type="match status" value="1"/>
</dbReference>
<organism evidence="6 7">
    <name type="scientific">Paenarthrobacter ilicis</name>
    <dbReference type="NCBI Taxonomy" id="43665"/>
    <lineage>
        <taxon>Bacteria</taxon>
        <taxon>Bacillati</taxon>
        <taxon>Actinomycetota</taxon>
        <taxon>Actinomycetes</taxon>
        <taxon>Micrococcales</taxon>
        <taxon>Micrococcaceae</taxon>
        <taxon>Paenarthrobacter</taxon>
    </lineage>
</organism>
<accession>A0ABX0TFG6</accession>
<evidence type="ECO:0000256" key="2">
    <source>
        <dbReference type="ARBA" id="ARBA00022729"/>
    </source>
</evidence>
<dbReference type="Proteomes" id="UP000802392">
    <property type="component" value="Unassembled WGS sequence"/>
</dbReference>
<reference evidence="6 7" key="1">
    <citation type="submission" date="2020-03" db="EMBL/GenBank/DDBJ databases">
        <title>Genomic Encyclopedia of Type Strains, Phase III (KMG-III): the genomes of soil and plant-associated and newly described type strains.</title>
        <authorList>
            <person name="Whitman W."/>
        </authorList>
    </citation>
    <scope>NUCLEOTIDE SEQUENCE [LARGE SCALE GENOMIC DNA]</scope>
    <source>
        <strain evidence="6 7">CECT 4207</strain>
    </source>
</reference>
<keyword evidence="2 4" id="KW-0732">Signal</keyword>
<comment type="caution">
    <text evidence="6">The sequence shown here is derived from an EMBL/GenBank/DDBJ whole genome shotgun (WGS) entry which is preliminary data.</text>
</comment>
<sequence length="513" mass="54609">MKSAPRRFAALCVALVSMLVLSACTLPFMPPPTAKPSTSTVDPAIAASAPEGLEKYYSQSVEWSSCQDGFLCGKVKVPLDYGNPAGGDIDLSVIKLPSTNNKQGSVLVNPGGPGGSGVDFVKDAGKSLITEKLRANFDVVGFDPRGVGRSAPVTCMTDAERDAARTKTFRKNTDDGLAAAFAFNKTLADQCAQQTGPVLGHIDTVSAAKDLDVLRAVMNDAKLNYLGFSYGTFLGSTYASLFPDNVGRLVLDGAVDPSISNEELTAGQAKAFERAIRTYVANCQQQNSCPLSGSVDNGVQEIRDLINAVDQNPQTAKDGRTVTSNDFVNGLILPLYNDQSWPALTQALEAAFSGDASPMMRLADLGADREANGKYSSNSALAFQAINCLDYPMVWDAAGMRAEEQQLMQDSPTFGSFFAYGGVNCRDWPYKNTRTPAPVEYKGTAPIVVVGTTGDPATPLEWSQSLRKQLGNASLVTWEGEGHTAYGRSNTCVSNAVDDYFVDGKLPQDGIKC</sequence>
<name>A0ABX0TFG6_9MICC</name>
<dbReference type="PROSITE" id="PS51257">
    <property type="entry name" value="PROKAR_LIPOPROTEIN"/>
    <property type="match status" value="1"/>
</dbReference>
<protein>
    <submittedName>
        <fullName evidence="6">Pimeloyl-ACP methyl ester carboxylesterase</fullName>
    </submittedName>
</protein>
<evidence type="ECO:0000259" key="5">
    <source>
        <dbReference type="Pfam" id="PF08386"/>
    </source>
</evidence>
<evidence type="ECO:0000313" key="7">
    <source>
        <dbReference type="Proteomes" id="UP000802392"/>
    </source>
</evidence>
<dbReference type="PANTHER" id="PTHR43248:SF29">
    <property type="entry name" value="TRIPEPTIDYL AMINOPEPTIDASE"/>
    <property type="match status" value="1"/>
</dbReference>
<gene>
    <name evidence="6" type="ORF">FHR86_001540</name>
</gene>
<proteinExistence type="inferred from homology"/>
<dbReference type="InterPro" id="IPR051601">
    <property type="entry name" value="Serine_prot/Carboxylest_S33"/>
</dbReference>
<keyword evidence="7" id="KW-1185">Reference proteome</keyword>
<dbReference type="PANTHER" id="PTHR43248">
    <property type="entry name" value="2-SUCCINYL-6-HYDROXY-2,4-CYCLOHEXADIENE-1-CARBOXYLATE SYNTHASE"/>
    <property type="match status" value="1"/>
</dbReference>
<evidence type="ECO:0000256" key="3">
    <source>
        <dbReference type="ARBA" id="ARBA00022801"/>
    </source>
</evidence>
<keyword evidence="3" id="KW-0378">Hydrolase</keyword>
<evidence type="ECO:0000313" key="6">
    <source>
        <dbReference type="EMBL" id="NIJ01219.1"/>
    </source>
</evidence>
<dbReference type="RefSeq" id="WP_167265001.1">
    <property type="nucleotide sequence ID" value="NZ_BAAAVO010000013.1"/>
</dbReference>